<feature type="transmembrane region" description="Helical" evidence="1">
    <location>
        <begin position="155"/>
        <end position="178"/>
    </location>
</feature>
<protein>
    <submittedName>
        <fullName evidence="2">Uncharacterized protein</fullName>
    </submittedName>
</protein>
<comment type="caution">
    <text evidence="2">The sequence shown here is derived from an EMBL/GenBank/DDBJ whole genome shotgun (WGS) entry which is preliminary data.</text>
</comment>
<keyword evidence="1" id="KW-0472">Membrane</keyword>
<accession>A0A7J3M0L1</accession>
<dbReference type="AlphaFoldDB" id="A0A7J3M0L1"/>
<keyword evidence="1" id="KW-0812">Transmembrane</keyword>
<reference evidence="2" key="1">
    <citation type="journal article" date="2020" name="mSystems">
        <title>Genome- and Community-Level Interaction Insights into Carbon Utilization and Element Cycling Functions of Hydrothermarchaeota in Hydrothermal Sediment.</title>
        <authorList>
            <person name="Zhou Z."/>
            <person name="Liu Y."/>
            <person name="Xu W."/>
            <person name="Pan J."/>
            <person name="Luo Z.H."/>
            <person name="Li M."/>
        </authorList>
    </citation>
    <scope>NUCLEOTIDE SEQUENCE [LARGE SCALE GENOMIC DNA]</scope>
    <source>
        <strain evidence="2">SpSt-587</strain>
    </source>
</reference>
<evidence type="ECO:0000313" key="2">
    <source>
        <dbReference type="EMBL" id="HGT82507.1"/>
    </source>
</evidence>
<feature type="transmembrane region" description="Helical" evidence="1">
    <location>
        <begin position="61"/>
        <end position="80"/>
    </location>
</feature>
<sequence length="204" mass="23319">MKTSSENLLILIFSIVTTFFIVSRVLRADIITQTALYLIALGLIPSLLLKYREHIVKLPNIAIFLVCIFGELIFIKWGVIVLFHDFIILIITAQSFIATFTTLILIRLNAVARHIYGAFYWLILSRSFMFFLVSAMAFFFLLHSGNQEVASRSELYSTIVGFLGNAMEYGILFLFCLLYNRFRTLLVLLPTPLIVALGFLFGWI</sequence>
<name>A0A7J3M0L1_ARCFL</name>
<proteinExistence type="predicted"/>
<keyword evidence="1" id="KW-1133">Transmembrane helix</keyword>
<evidence type="ECO:0000256" key="1">
    <source>
        <dbReference type="SAM" id="Phobius"/>
    </source>
</evidence>
<feature type="transmembrane region" description="Helical" evidence="1">
    <location>
        <begin position="86"/>
        <end position="106"/>
    </location>
</feature>
<gene>
    <name evidence="2" type="ORF">ENT52_02110</name>
</gene>
<dbReference type="EMBL" id="DSYZ01000050">
    <property type="protein sequence ID" value="HGT82507.1"/>
    <property type="molecule type" value="Genomic_DNA"/>
</dbReference>
<feature type="transmembrane region" description="Helical" evidence="1">
    <location>
        <begin position="185"/>
        <end position="203"/>
    </location>
</feature>
<feature type="transmembrane region" description="Helical" evidence="1">
    <location>
        <begin position="7"/>
        <end position="24"/>
    </location>
</feature>
<organism evidence="2">
    <name type="scientific">Archaeoglobus fulgidus</name>
    <dbReference type="NCBI Taxonomy" id="2234"/>
    <lineage>
        <taxon>Archaea</taxon>
        <taxon>Methanobacteriati</taxon>
        <taxon>Methanobacteriota</taxon>
        <taxon>Archaeoglobi</taxon>
        <taxon>Archaeoglobales</taxon>
        <taxon>Archaeoglobaceae</taxon>
        <taxon>Archaeoglobus</taxon>
    </lineage>
</organism>
<feature type="transmembrane region" description="Helical" evidence="1">
    <location>
        <begin position="118"/>
        <end position="143"/>
    </location>
</feature>
<feature type="transmembrane region" description="Helical" evidence="1">
    <location>
        <begin position="30"/>
        <end position="49"/>
    </location>
</feature>